<proteinExistence type="predicted"/>
<dbReference type="PROSITE" id="PS51123">
    <property type="entry name" value="OMPA_2"/>
    <property type="match status" value="1"/>
</dbReference>
<dbReference type="SUPFAM" id="SSF103088">
    <property type="entry name" value="OmpA-like"/>
    <property type="match status" value="1"/>
</dbReference>
<feature type="region of interest" description="Disordered" evidence="5">
    <location>
        <begin position="124"/>
        <end position="176"/>
    </location>
</feature>
<dbReference type="RefSeq" id="WP_262165706.1">
    <property type="nucleotide sequence ID" value="NZ_CP104964.1"/>
</dbReference>
<protein>
    <submittedName>
        <fullName evidence="7">OmpA family protein</fullName>
    </submittedName>
</protein>
<sequence>MEFDLGRSSFTERPIDSAASTASEGSTFGLVDMDSETRLATEQSLTALGAKKEGDNIVVTLPGDVLFDFDKYDIREDARPVLSQLADVLSAMPDAAVTIVGHTDSMGSDDYNQNLSEDRANSAQTWLADAGVPSPMTTTGKGETSPVAPNEQADGSDNPEGRQQNRRVEFIIGKQQ</sequence>
<dbReference type="InterPro" id="IPR050330">
    <property type="entry name" value="Bact_OuterMem_StrucFunc"/>
</dbReference>
<keyword evidence="3" id="KW-0998">Cell outer membrane</keyword>
<reference evidence="7 8" key="1">
    <citation type="submission" date="2022-09" db="EMBL/GenBank/DDBJ databases">
        <title>Interaction between co-microsymbionts with complementary sets of symbiotic genes in legume-rhizobium systems.</title>
        <authorList>
            <person name="Safronova V."/>
            <person name="Sazanova A."/>
            <person name="Afonin A."/>
            <person name="Chirak E."/>
        </authorList>
    </citation>
    <scope>NUCLEOTIDE SEQUENCE [LARGE SCALE GENOMIC DNA]</scope>
    <source>
        <strain evidence="7 8">A18/4-1</strain>
        <plasmid evidence="7 8">p_unnamed1</plasmid>
    </source>
</reference>
<dbReference type="EMBL" id="CP104964">
    <property type="protein sequence ID" value="UXN68074.1"/>
    <property type="molecule type" value="Genomic_DNA"/>
</dbReference>
<evidence type="ECO:0000256" key="1">
    <source>
        <dbReference type="ARBA" id="ARBA00004442"/>
    </source>
</evidence>
<keyword evidence="8" id="KW-1185">Reference proteome</keyword>
<dbReference type="Gene3D" id="3.30.1330.60">
    <property type="entry name" value="OmpA-like domain"/>
    <property type="match status" value="1"/>
</dbReference>
<dbReference type="InterPro" id="IPR036737">
    <property type="entry name" value="OmpA-like_sf"/>
</dbReference>
<evidence type="ECO:0000256" key="2">
    <source>
        <dbReference type="ARBA" id="ARBA00023136"/>
    </source>
</evidence>
<geneLocation type="plasmid" evidence="7 8">
    <name>p_unnamed1</name>
</geneLocation>
<evidence type="ECO:0000313" key="7">
    <source>
        <dbReference type="EMBL" id="UXN68074.1"/>
    </source>
</evidence>
<evidence type="ECO:0000256" key="5">
    <source>
        <dbReference type="SAM" id="MobiDB-lite"/>
    </source>
</evidence>
<dbReference type="PANTHER" id="PTHR30329">
    <property type="entry name" value="STATOR ELEMENT OF FLAGELLAR MOTOR COMPLEX"/>
    <property type="match status" value="1"/>
</dbReference>
<evidence type="ECO:0000256" key="3">
    <source>
        <dbReference type="ARBA" id="ARBA00023237"/>
    </source>
</evidence>
<keyword evidence="2 4" id="KW-0472">Membrane</keyword>
<feature type="region of interest" description="Disordered" evidence="5">
    <location>
        <begin position="1"/>
        <end position="27"/>
    </location>
</feature>
<dbReference type="InterPro" id="IPR006665">
    <property type="entry name" value="OmpA-like"/>
</dbReference>
<comment type="subcellular location">
    <subcellularLocation>
        <location evidence="1">Cell outer membrane</location>
    </subcellularLocation>
</comment>
<name>A0ABY6C751_9HYPH</name>
<keyword evidence="7" id="KW-0614">Plasmid</keyword>
<organism evidence="7 8">
    <name type="scientific">Devosia neptuniae</name>
    <dbReference type="NCBI Taxonomy" id="191302"/>
    <lineage>
        <taxon>Bacteria</taxon>
        <taxon>Pseudomonadati</taxon>
        <taxon>Pseudomonadota</taxon>
        <taxon>Alphaproteobacteria</taxon>
        <taxon>Hyphomicrobiales</taxon>
        <taxon>Devosiaceae</taxon>
        <taxon>Devosia</taxon>
    </lineage>
</organism>
<feature type="domain" description="OmpA-like" evidence="6">
    <location>
        <begin position="54"/>
        <end position="176"/>
    </location>
</feature>
<dbReference type="Proteomes" id="UP001061862">
    <property type="component" value="Plasmid p_unnamed1"/>
</dbReference>
<dbReference type="PANTHER" id="PTHR30329:SF21">
    <property type="entry name" value="LIPOPROTEIN YIAD-RELATED"/>
    <property type="match status" value="1"/>
</dbReference>
<evidence type="ECO:0000256" key="4">
    <source>
        <dbReference type="PROSITE-ProRule" id="PRU00473"/>
    </source>
</evidence>
<dbReference type="PRINTS" id="PR01021">
    <property type="entry name" value="OMPADOMAIN"/>
</dbReference>
<evidence type="ECO:0000313" key="8">
    <source>
        <dbReference type="Proteomes" id="UP001061862"/>
    </source>
</evidence>
<dbReference type="CDD" id="cd07185">
    <property type="entry name" value="OmpA_C-like"/>
    <property type="match status" value="1"/>
</dbReference>
<dbReference type="Pfam" id="PF00691">
    <property type="entry name" value="OmpA"/>
    <property type="match status" value="1"/>
</dbReference>
<evidence type="ECO:0000259" key="6">
    <source>
        <dbReference type="PROSITE" id="PS51123"/>
    </source>
</evidence>
<gene>
    <name evidence="7" type="ORF">N8A98_00735</name>
</gene>
<accession>A0ABY6C751</accession>
<dbReference type="InterPro" id="IPR006664">
    <property type="entry name" value="OMP_bac"/>
</dbReference>